<evidence type="ECO:0000256" key="5">
    <source>
        <dbReference type="ARBA" id="ARBA00022759"/>
    </source>
</evidence>
<proteinExistence type="inferred from homology"/>
<accession>W4LZM2</accession>
<evidence type="ECO:0000256" key="7">
    <source>
        <dbReference type="ARBA" id="ARBA00022842"/>
    </source>
</evidence>
<dbReference type="AlphaFoldDB" id="W4LZM2"/>
<keyword evidence="6" id="KW-0378">Hydrolase</keyword>
<evidence type="ECO:0000313" key="10">
    <source>
        <dbReference type="Proteomes" id="UP000019140"/>
    </source>
</evidence>
<evidence type="ECO:0000256" key="8">
    <source>
        <dbReference type="ARBA" id="ARBA00023118"/>
    </source>
</evidence>
<keyword evidence="8" id="KW-0051">Antiviral defense</keyword>
<evidence type="ECO:0000256" key="2">
    <source>
        <dbReference type="ARBA" id="ARBA00009959"/>
    </source>
</evidence>
<keyword evidence="4" id="KW-0479">Metal-binding</keyword>
<evidence type="ECO:0008006" key="11">
    <source>
        <dbReference type="Google" id="ProtNLM"/>
    </source>
</evidence>
<dbReference type="CDD" id="cd09725">
    <property type="entry name" value="Cas2_I_II_III"/>
    <property type="match status" value="1"/>
</dbReference>
<dbReference type="Gene3D" id="3.30.70.240">
    <property type="match status" value="1"/>
</dbReference>
<keyword evidence="7" id="KW-0460">Magnesium</keyword>
<comment type="similarity">
    <text evidence="2">Belongs to the CRISPR-associated endoribonuclease Cas2 protein family.</text>
</comment>
<keyword evidence="10" id="KW-1185">Reference proteome</keyword>
<dbReference type="GO" id="GO:0051607">
    <property type="term" value="P:defense response to virus"/>
    <property type="evidence" value="ECO:0007669"/>
    <property type="project" value="UniProtKB-KW"/>
</dbReference>
<evidence type="ECO:0000256" key="4">
    <source>
        <dbReference type="ARBA" id="ARBA00022723"/>
    </source>
</evidence>
<feature type="non-terminal residue" evidence="9">
    <location>
        <position position="62"/>
    </location>
</feature>
<name>W4LZM2_9BACT</name>
<evidence type="ECO:0000256" key="6">
    <source>
        <dbReference type="ARBA" id="ARBA00022801"/>
    </source>
</evidence>
<dbReference type="EMBL" id="AZHX01001441">
    <property type="protein sequence ID" value="ETX03375.1"/>
    <property type="molecule type" value="Genomic_DNA"/>
</dbReference>
<organism evidence="9 10">
    <name type="scientific">Candidatus Entotheonella gemina</name>
    <dbReference type="NCBI Taxonomy" id="1429439"/>
    <lineage>
        <taxon>Bacteria</taxon>
        <taxon>Pseudomonadati</taxon>
        <taxon>Nitrospinota/Tectimicrobiota group</taxon>
        <taxon>Candidatus Tectimicrobiota</taxon>
        <taxon>Candidatus Entotheonellia</taxon>
        <taxon>Candidatus Entotheonellales</taxon>
        <taxon>Candidatus Entotheonellaceae</taxon>
        <taxon>Candidatus Entotheonella</taxon>
    </lineage>
</organism>
<sequence>MATPRPVSVPIHTWMIAYDVADNQRRQRVARALLGYGERIQYSVYECRLNARELVNLRQRLT</sequence>
<dbReference type="Pfam" id="PF09827">
    <property type="entry name" value="CRISPR_Cas2"/>
    <property type="match status" value="1"/>
</dbReference>
<comment type="cofactor">
    <cofactor evidence="1">
        <name>Mg(2+)</name>
        <dbReference type="ChEBI" id="CHEBI:18420"/>
    </cofactor>
</comment>
<protein>
    <recommendedName>
        <fullName evidence="11">CRISPR-associated protein Cas2</fullName>
    </recommendedName>
</protein>
<dbReference type="GO" id="GO:0004521">
    <property type="term" value="F:RNA endonuclease activity"/>
    <property type="evidence" value="ECO:0007669"/>
    <property type="project" value="InterPro"/>
</dbReference>
<dbReference type="InterPro" id="IPR021127">
    <property type="entry name" value="CRISPR_associated_Cas2"/>
</dbReference>
<dbReference type="PANTHER" id="PTHR34405:SF3">
    <property type="entry name" value="CRISPR-ASSOCIATED ENDORIBONUCLEASE CAS2 3"/>
    <property type="match status" value="1"/>
</dbReference>
<reference evidence="9 10" key="1">
    <citation type="journal article" date="2014" name="Nature">
        <title>An environmental bacterial taxon with a large and distinct metabolic repertoire.</title>
        <authorList>
            <person name="Wilson M.C."/>
            <person name="Mori T."/>
            <person name="Ruckert C."/>
            <person name="Uria A.R."/>
            <person name="Helf M.J."/>
            <person name="Takada K."/>
            <person name="Gernert C."/>
            <person name="Steffens U.A."/>
            <person name="Heycke N."/>
            <person name="Schmitt S."/>
            <person name="Rinke C."/>
            <person name="Helfrich E.J."/>
            <person name="Brachmann A.O."/>
            <person name="Gurgui C."/>
            <person name="Wakimoto T."/>
            <person name="Kracht M."/>
            <person name="Crusemann M."/>
            <person name="Hentschel U."/>
            <person name="Abe I."/>
            <person name="Matsunaga S."/>
            <person name="Kalinowski J."/>
            <person name="Takeyama H."/>
            <person name="Piel J."/>
        </authorList>
    </citation>
    <scope>NUCLEOTIDE SEQUENCE [LARGE SCALE GENOMIC DNA]</scope>
    <source>
        <strain evidence="10">TSY2</strain>
    </source>
</reference>
<evidence type="ECO:0000313" key="9">
    <source>
        <dbReference type="EMBL" id="ETX03375.1"/>
    </source>
</evidence>
<dbReference type="NCBIfam" id="TIGR01573">
    <property type="entry name" value="cas2"/>
    <property type="match status" value="1"/>
</dbReference>
<dbReference type="HOGENOM" id="CLU_2909190_0_0_7"/>
<dbReference type="InterPro" id="IPR019199">
    <property type="entry name" value="Virulence_VapD/CRISPR_Cas2"/>
</dbReference>
<dbReference type="PANTHER" id="PTHR34405">
    <property type="entry name" value="CRISPR-ASSOCIATED ENDORIBONUCLEASE CAS2"/>
    <property type="match status" value="1"/>
</dbReference>
<evidence type="ECO:0000256" key="1">
    <source>
        <dbReference type="ARBA" id="ARBA00001946"/>
    </source>
</evidence>
<dbReference type="GO" id="GO:0043571">
    <property type="term" value="P:maintenance of CRISPR repeat elements"/>
    <property type="evidence" value="ECO:0007669"/>
    <property type="project" value="InterPro"/>
</dbReference>
<dbReference type="SUPFAM" id="SSF143430">
    <property type="entry name" value="TTP0101/SSO1404-like"/>
    <property type="match status" value="1"/>
</dbReference>
<keyword evidence="3" id="KW-0540">Nuclease</keyword>
<dbReference type="Proteomes" id="UP000019140">
    <property type="component" value="Unassembled WGS sequence"/>
</dbReference>
<dbReference type="GO" id="GO:0046872">
    <property type="term" value="F:metal ion binding"/>
    <property type="evidence" value="ECO:0007669"/>
    <property type="project" value="UniProtKB-KW"/>
</dbReference>
<comment type="caution">
    <text evidence="9">The sequence shown here is derived from an EMBL/GenBank/DDBJ whole genome shotgun (WGS) entry which is preliminary data.</text>
</comment>
<keyword evidence="5" id="KW-0255">Endonuclease</keyword>
<gene>
    <name evidence="9" type="ORF">ETSY2_33630</name>
</gene>
<dbReference type="GO" id="GO:0016787">
    <property type="term" value="F:hydrolase activity"/>
    <property type="evidence" value="ECO:0007669"/>
    <property type="project" value="UniProtKB-KW"/>
</dbReference>
<evidence type="ECO:0000256" key="3">
    <source>
        <dbReference type="ARBA" id="ARBA00022722"/>
    </source>
</evidence>